<dbReference type="PANTHER" id="PTHR30532">
    <property type="entry name" value="IRON III DICITRATE-BINDING PERIPLASMIC PROTEIN"/>
    <property type="match status" value="1"/>
</dbReference>
<comment type="subcellular location">
    <subcellularLocation>
        <location evidence="1">Cell envelope</location>
    </subcellularLocation>
</comment>
<dbReference type="FunFam" id="3.40.50.1980:FF:000009">
    <property type="entry name" value="Iron-enterobactin transporter periplasmic binding protein"/>
    <property type="match status" value="1"/>
</dbReference>
<keyword evidence="4 6" id="KW-0732">Signal</keyword>
<dbReference type="EMBL" id="NOVD01000002">
    <property type="protein sequence ID" value="PCK28561.1"/>
    <property type="molecule type" value="Genomic_DNA"/>
</dbReference>
<gene>
    <name evidence="7" type="ORF">CHR55_04365</name>
</gene>
<dbReference type="InterPro" id="IPR051313">
    <property type="entry name" value="Bact_iron-sidero_bind"/>
</dbReference>
<proteinExistence type="inferred from homology"/>
<feature type="chain" id="PRO_5043534253" evidence="6">
    <location>
        <begin position="33"/>
        <end position="335"/>
    </location>
</feature>
<feature type="signal peptide" evidence="6">
    <location>
        <begin position="1"/>
        <end position="32"/>
    </location>
</feature>
<name>A0A2A5JHW5_RHOSG</name>
<dbReference type="PANTHER" id="PTHR30532:SF24">
    <property type="entry name" value="FERRIC ENTEROBACTIN-BINDING PERIPLASMIC PROTEIN FEPB"/>
    <property type="match status" value="1"/>
</dbReference>
<dbReference type="RefSeq" id="WP_003945515.1">
    <property type="nucleotide sequence ID" value="NZ_JBHXKI010000002.1"/>
</dbReference>
<dbReference type="NCBIfam" id="NF008200">
    <property type="entry name" value="PRK10957.1"/>
    <property type="match status" value="1"/>
</dbReference>
<dbReference type="PROSITE" id="PS51257">
    <property type="entry name" value="PROKAR_LIPOPROTEIN"/>
    <property type="match status" value="1"/>
</dbReference>
<evidence type="ECO:0000256" key="3">
    <source>
        <dbReference type="ARBA" id="ARBA00022448"/>
    </source>
</evidence>
<evidence type="ECO:0000256" key="4">
    <source>
        <dbReference type="ARBA" id="ARBA00022729"/>
    </source>
</evidence>
<dbReference type="GO" id="GO:0030288">
    <property type="term" value="C:outer membrane-bounded periplasmic space"/>
    <property type="evidence" value="ECO:0007669"/>
    <property type="project" value="TreeGrafter"/>
</dbReference>
<evidence type="ECO:0000256" key="2">
    <source>
        <dbReference type="ARBA" id="ARBA00008814"/>
    </source>
</evidence>
<sequence>MGVTMKKSRTLKVLSAVLVAGFALVGCSSADADSDADSAASQGNWPRTVETPKGPVEITSKPERIVSTSVTLTGTLLSIDAPVVATASTGPNTDVSDAQGLFTQWGDIAEERGLAVLPMGGANAESVLAQNPDLIVVSATGGDSVVDLYEQFTAIAPTIVVDYGGSSWQEVAAVLGKATGLEDNAAATVAKFDSAVEAAKAKITLPPQPTTALVYYEDGSGANIWTHESGQAKLLTAMGFTVADIPESAKSSESMGKRKDIIQVSAENLYDGIAGNTLILVSADDGAVKAVEALPLLAQHPAIRDHHVYAVGLDTFRLDYYSATNMVNRLVEQFS</sequence>
<evidence type="ECO:0000256" key="6">
    <source>
        <dbReference type="SAM" id="SignalP"/>
    </source>
</evidence>
<organism evidence="7 8">
    <name type="scientific">Rhodococcus qingshengii</name>
    <dbReference type="NCBI Taxonomy" id="334542"/>
    <lineage>
        <taxon>Bacteria</taxon>
        <taxon>Bacillati</taxon>
        <taxon>Actinomycetota</taxon>
        <taxon>Actinomycetes</taxon>
        <taxon>Mycobacteriales</taxon>
        <taxon>Nocardiaceae</taxon>
        <taxon>Rhodococcus</taxon>
        <taxon>Rhodococcus erythropolis group</taxon>
    </lineage>
</organism>
<dbReference type="SUPFAM" id="SSF53807">
    <property type="entry name" value="Helical backbone' metal receptor"/>
    <property type="match status" value="1"/>
</dbReference>
<dbReference type="Gene3D" id="3.40.50.1980">
    <property type="entry name" value="Nitrogenase molybdenum iron protein domain"/>
    <property type="match status" value="2"/>
</dbReference>
<protein>
    <submittedName>
        <fullName evidence="7">Fe2+-enterobactin ABC transporter substrate-binding protein</fullName>
    </submittedName>
</protein>
<reference evidence="7 8" key="1">
    <citation type="submission" date="2017-07" db="EMBL/GenBank/DDBJ databases">
        <title>Draft sequence of Rhodococcus enclensis 23b-28.</title>
        <authorList>
            <person name="Besaury L."/>
            <person name="Sancelme M."/>
            <person name="Amato P."/>
            <person name="Lallement A."/>
            <person name="Delort A.-M."/>
        </authorList>
    </citation>
    <scope>NUCLEOTIDE SEQUENCE [LARGE SCALE GENOMIC DNA]</scope>
    <source>
        <strain evidence="7 8">23b-28</strain>
    </source>
</reference>
<dbReference type="InterPro" id="IPR002491">
    <property type="entry name" value="ABC_transptr_periplasmic_BD"/>
</dbReference>
<dbReference type="AlphaFoldDB" id="A0A2A5JHW5"/>
<accession>A0A2A5JHW5</accession>
<dbReference type="PROSITE" id="PS50983">
    <property type="entry name" value="FE_B12_PBP"/>
    <property type="match status" value="1"/>
</dbReference>
<evidence type="ECO:0000313" key="7">
    <source>
        <dbReference type="EMBL" id="PCK28561.1"/>
    </source>
</evidence>
<dbReference type="Pfam" id="PF01497">
    <property type="entry name" value="Peripla_BP_2"/>
    <property type="match status" value="1"/>
</dbReference>
<evidence type="ECO:0000256" key="5">
    <source>
        <dbReference type="SAM" id="MobiDB-lite"/>
    </source>
</evidence>
<accession>A0A4S5EFM1</accession>
<evidence type="ECO:0000256" key="1">
    <source>
        <dbReference type="ARBA" id="ARBA00004196"/>
    </source>
</evidence>
<evidence type="ECO:0000313" key="8">
    <source>
        <dbReference type="Proteomes" id="UP000230886"/>
    </source>
</evidence>
<dbReference type="Proteomes" id="UP000230886">
    <property type="component" value="Unassembled WGS sequence"/>
</dbReference>
<keyword evidence="3" id="KW-0813">Transport</keyword>
<dbReference type="GO" id="GO:1901678">
    <property type="term" value="P:iron coordination entity transport"/>
    <property type="evidence" value="ECO:0007669"/>
    <property type="project" value="UniProtKB-ARBA"/>
</dbReference>
<feature type="region of interest" description="Disordered" evidence="5">
    <location>
        <begin position="33"/>
        <end position="55"/>
    </location>
</feature>
<comment type="caution">
    <text evidence="7">The sequence shown here is derived from an EMBL/GenBank/DDBJ whole genome shotgun (WGS) entry which is preliminary data.</text>
</comment>
<comment type="similarity">
    <text evidence="2">Belongs to the bacterial solute-binding protein 8 family.</text>
</comment>